<keyword evidence="5" id="KW-0964">Secreted</keyword>
<gene>
    <name evidence="11" type="ORF">bsdtb5_38550</name>
</gene>
<dbReference type="GO" id="GO:0005576">
    <property type="term" value="C:extracellular region"/>
    <property type="evidence" value="ECO:0007669"/>
    <property type="project" value="UniProtKB-SubCell"/>
</dbReference>
<evidence type="ECO:0000313" key="12">
    <source>
        <dbReference type="Proteomes" id="UP000595897"/>
    </source>
</evidence>
<dbReference type="EMBL" id="AP024169">
    <property type="protein sequence ID" value="BCN32560.1"/>
    <property type="molecule type" value="Genomic_DNA"/>
</dbReference>
<accession>A0A7R7EP92</accession>
<dbReference type="GO" id="GO:0009424">
    <property type="term" value="C:bacterial-type flagellum hook"/>
    <property type="evidence" value="ECO:0007669"/>
    <property type="project" value="InterPro"/>
</dbReference>
<keyword evidence="7" id="KW-0175">Coiled coil</keyword>
<dbReference type="InterPro" id="IPR053927">
    <property type="entry name" value="FlgK_helical"/>
</dbReference>
<keyword evidence="6" id="KW-0975">Bacterial flagellum</keyword>
<dbReference type="PRINTS" id="PR01005">
    <property type="entry name" value="FLGHOOKAP1"/>
</dbReference>
<evidence type="ECO:0000256" key="7">
    <source>
        <dbReference type="SAM" id="Coils"/>
    </source>
</evidence>
<proteinExistence type="inferred from homology"/>
<feature type="domain" description="Flagellar hook-associated protein FlgK helical" evidence="10">
    <location>
        <begin position="97"/>
        <end position="304"/>
    </location>
</feature>
<evidence type="ECO:0000259" key="9">
    <source>
        <dbReference type="Pfam" id="PF06429"/>
    </source>
</evidence>
<feature type="region of interest" description="Disordered" evidence="8">
    <location>
        <begin position="34"/>
        <end position="57"/>
    </location>
</feature>
<reference evidence="11 12" key="1">
    <citation type="submission" date="2020-11" db="EMBL/GenBank/DDBJ databases">
        <title>Draft genome sequencing of a Lachnospiraceae strain isolated from anoxic soil subjected to BSD treatment.</title>
        <authorList>
            <person name="Uek A."/>
            <person name="Tonouchi A."/>
        </authorList>
    </citation>
    <scope>NUCLEOTIDE SEQUENCE [LARGE SCALE GENOMIC DNA]</scope>
    <source>
        <strain evidence="11 12">TB5</strain>
    </source>
</reference>
<dbReference type="RefSeq" id="WP_271713603.1">
    <property type="nucleotide sequence ID" value="NZ_AP024169.1"/>
</dbReference>
<comment type="subcellular location">
    <subcellularLocation>
        <location evidence="1">Bacterial flagellum</location>
    </subcellularLocation>
    <subcellularLocation>
        <location evidence="2">Secreted</location>
    </subcellularLocation>
</comment>
<sequence>MPSTFWGLGIGTSGLYVNQAGLNTTAHNISNAQTEGYSRQTANQSASTPISTHNTSGMAGTGVVITSVTQERSEYFDSKYRENSAIAGEYNSKSQYMTEIQNYLNDLEGTGFSTTFDKFYDRLQSLSTNPFDSTYRNDVIGFAKTFTEYFNSVSESLQASQTSLNFEVENQVKKVNTLAQQIATLSQQINRVEINGQNANDIRDKRNALVDDLSQIANVKVLETKSENSTGLSTYKVFIDGNMLVDTSEYKTLKVVPRSDEEKINQNDVDGLYDIKWDNGNDFNIKSATLTGTLKSLIDVRDGNNNENLKGTVSAVDNTTSPATLSIKSTNIDDVTKLNIPQSGTITVGNQELVYKSFSIKKGIDGKYTYTFDLKDTPSTADAAAMVGQSTKVGESIDYKGIPYYMSKMNECVRTYASAFNAIHKKQEVVGGTLKVTAQDANGDPALDFFNGTDKVTGNNYNLSTDINTDGIGASYYNITAANFTVTKKILDDPKKIATTTNISKGVESKELVDEMLKLKNSKSVFHGASATEFIHSFIADIGVDTNTANNFSKSQTNILNTVKNQRLSVSGVDSDEEAMKLIKYQQGFNLNSKVISVMNEVLDKLINGTGV</sequence>
<dbReference type="GO" id="GO:0044780">
    <property type="term" value="P:bacterial-type flagellum assembly"/>
    <property type="evidence" value="ECO:0007669"/>
    <property type="project" value="InterPro"/>
</dbReference>
<evidence type="ECO:0000259" key="10">
    <source>
        <dbReference type="Pfam" id="PF22638"/>
    </source>
</evidence>
<evidence type="ECO:0000256" key="1">
    <source>
        <dbReference type="ARBA" id="ARBA00004365"/>
    </source>
</evidence>
<evidence type="ECO:0000256" key="6">
    <source>
        <dbReference type="ARBA" id="ARBA00023143"/>
    </source>
</evidence>
<comment type="similarity">
    <text evidence="3">Belongs to the flagella basal body rod proteins family.</text>
</comment>
<dbReference type="GO" id="GO:0005198">
    <property type="term" value="F:structural molecule activity"/>
    <property type="evidence" value="ECO:0007669"/>
    <property type="project" value="InterPro"/>
</dbReference>
<dbReference type="InterPro" id="IPR010930">
    <property type="entry name" value="Flg_bb/hook_C_dom"/>
</dbReference>
<dbReference type="Proteomes" id="UP000595897">
    <property type="component" value="Chromosome"/>
</dbReference>
<dbReference type="NCBIfam" id="TIGR02492">
    <property type="entry name" value="flgK_ends"/>
    <property type="match status" value="1"/>
</dbReference>
<feature type="coiled-coil region" evidence="7">
    <location>
        <begin position="168"/>
        <end position="195"/>
    </location>
</feature>
<dbReference type="SUPFAM" id="SSF64518">
    <property type="entry name" value="Phase 1 flagellin"/>
    <property type="match status" value="1"/>
</dbReference>
<feature type="domain" description="Flagellar basal-body/hook protein C-terminal" evidence="9">
    <location>
        <begin position="565"/>
        <end position="608"/>
    </location>
</feature>
<evidence type="ECO:0000256" key="2">
    <source>
        <dbReference type="ARBA" id="ARBA00004613"/>
    </source>
</evidence>
<dbReference type="PANTHER" id="PTHR30033">
    <property type="entry name" value="FLAGELLAR HOOK-ASSOCIATED PROTEIN 1"/>
    <property type="match status" value="1"/>
</dbReference>
<dbReference type="KEGG" id="ahb:bsdtb5_38550"/>
<dbReference type="PANTHER" id="PTHR30033:SF1">
    <property type="entry name" value="FLAGELLAR HOOK-ASSOCIATED PROTEIN 1"/>
    <property type="match status" value="1"/>
</dbReference>
<name>A0A7R7EP92_9FIRM</name>
<evidence type="ECO:0000256" key="5">
    <source>
        <dbReference type="ARBA" id="ARBA00022525"/>
    </source>
</evidence>
<dbReference type="InterPro" id="IPR002371">
    <property type="entry name" value="FlgK"/>
</dbReference>
<evidence type="ECO:0000313" key="11">
    <source>
        <dbReference type="EMBL" id="BCN32560.1"/>
    </source>
</evidence>
<dbReference type="Pfam" id="PF06429">
    <property type="entry name" value="Flg_bbr_C"/>
    <property type="match status" value="1"/>
</dbReference>
<evidence type="ECO:0000256" key="3">
    <source>
        <dbReference type="ARBA" id="ARBA00009677"/>
    </source>
</evidence>
<evidence type="ECO:0000256" key="8">
    <source>
        <dbReference type="SAM" id="MobiDB-lite"/>
    </source>
</evidence>
<evidence type="ECO:0000256" key="4">
    <source>
        <dbReference type="ARBA" id="ARBA00016244"/>
    </source>
</evidence>
<organism evidence="11 12">
    <name type="scientific">Anaeromicropila herbilytica</name>
    <dbReference type="NCBI Taxonomy" id="2785025"/>
    <lineage>
        <taxon>Bacteria</taxon>
        <taxon>Bacillati</taxon>
        <taxon>Bacillota</taxon>
        <taxon>Clostridia</taxon>
        <taxon>Lachnospirales</taxon>
        <taxon>Lachnospiraceae</taxon>
        <taxon>Anaeromicropila</taxon>
    </lineage>
</organism>
<protein>
    <recommendedName>
        <fullName evidence="4">Flagellar hook-associated protein 1</fullName>
    </recommendedName>
</protein>
<dbReference type="Pfam" id="PF22638">
    <property type="entry name" value="FlgK_D1"/>
    <property type="match status" value="1"/>
</dbReference>
<keyword evidence="12" id="KW-1185">Reference proteome</keyword>
<dbReference type="AlphaFoldDB" id="A0A7R7EP92"/>